<proteinExistence type="predicted"/>
<dbReference type="Proteomes" id="UP001501084">
    <property type="component" value="Unassembled WGS sequence"/>
</dbReference>
<dbReference type="PANTHER" id="PTHR19136:SF81">
    <property type="entry name" value="MOLYBDENUM COFACTOR GUANYLYLTRANSFERASE"/>
    <property type="match status" value="1"/>
</dbReference>
<dbReference type="Pfam" id="PF12804">
    <property type="entry name" value="NTP_transf_3"/>
    <property type="match status" value="1"/>
</dbReference>
<comment type="caution">
    <text evidence="5">The sequence shown here is derived from an EMBL/GenBank/DDBJ whole genome shotgun (WGS) entry which is preliminary data.</text>
</comment>
<sequence>MVNASGGLGAIIFAGGRGSRLGGVDKATIELGGVSLIDRVVAAVRGIGVMRPVVVGATDATPRGCVAVREHPPYSGPLAALAAGLAAIDRSVDEVLLLACDLVRPDLVVARLRDHAPAGGADATLLRDPDGRAQWLAGRYRVAALTRAIAALDGAVADEPLRRVTAALEIRWLDADASTVADIDTPADLARVRSSPGSLAEASSAAPTGSASNTHGGTMPQSNHLPPEALDAWLAAAAAELDVDPETVRIGTVLDVARDVAHDVARPAAPLSTFLLGVAYGRSGEADPARLQSLAHQLTDCASAWKADRTDSE</sequence>
<accession>A0ABN3B3X0</accession>
<dbReference type="SUPFAM" id="SSF53448">
    <property type="entry name" value="Nucleotide-diphospho-sugar transferases"/>
    <property type="match status" value="1"/>
</dbReference>
<keyword evidence="6" id="KW-1185">Reference proteome</keyword>
<protein>
    <recommendedName>
        <fullName evidence="7">Molybdenum cofactor guanylyltransferase</fullName>
    </recommendedName>
</protein>
<keyword evidence="1" id="KW-0808">Transferase</keyword>
<dbReference type="InterPro" id="IPR029044">
    <property type="entry name" value="Nucleotide-diphossugar_trans"/>
</dbReference>
<feature type="domain" description="DUF6457" evidence="4">
    <location>
        <begin position="226"/>
        <end position="308"/>
    </location>
</feature>
<evidence type="ECO:0000259" key="3">
    <source>
        <dbReference type="Pfam" id="PF12804"/>
    </source>
</evidence>
<evidence type="ECO:0000256" key="2">
    <source>
        <dbReference type="SAM" id="MobiDB-lite"/>
    </source>
</evidence>
<name>A0ABN3B3X0_9MICO</name>
<dbReference type="EMBL" id="BAAAOP010000005">
    <property type="protein sequence ID" value="GAA2186880.1"/>
    <property type="molecule type" value="Genomic_DNA"/>
</dbReference>
<dbReference type="PANTHER" id="PTHR19136">
    <property type="entry name" value="MOLYBDENUM COFACTOR GUANYLYLTRANSFERASE"/>
    <property type="match status" value="1"/>
</dbReference>
<feature type="region of interest" description="Disordered" evidence="2">
    <location>
        <begin position="192"/>
        <end position="226"/>
    </location>
</feature>
<dbReference type="RefSeq" id="WP_346057570.1">
    <property type="nucleotide sequence ID" value="NZ_BAAAOP010000005.1"/>
</dbReference>
<organism evidence="5 6">
    <name type="scientific">Leucobacter alluvii</name>
    <dbReference type="NCBI Taxonomy" id="340321"/>
    <lineage>
        <taxon>Bacteria</taxon>
        <taxon>Bacillati</taxon>
        <taxon>Actinomycetota</taxon>
        <taxon>Actinomycetes</taxon>
        <taxon>Micrococcales</taxon>
        <taxon>Microbacteriaceae</taxon>
        <taxon>Leucobacter</taxon>
    </lineage>
</organism>
<gene>
    <name evidence="5" type="ORF">GCM10009786_09400</name>
</gene>
<dbReference type="InterPro" id="IPR045598">
    <property type="entry name" value="DUF6457"/>
</dbReference>
<evidence type="ECO:0000259" key="4">
    <source>
        <dbReference type="Pfam" id="PF20058"/>
    </source>
</evidence>
<evidence type="ECO:0000313" key="6">
    <source>
        <dbReference type="Proteomes" id="UP001501084"/>
    </source>
</evidence>
<evidence type="ECO:0000256" key="1">
    <source>
        <dbReference type="ARBA" id="ARBA00022679"/>
    </source>
</evidence>
<dbReference type="Gene3D" id="3.90.550.10">
    <property type="entry name" value="Spore Coat Polysaccharide Biosynthesis Protein SpsA, Chain A"/>
    <property type="match status" value="1"/>
</dbReference>
<feature type="compositionally biased region" description="Polar residues" evidence="2">
    <location>
        <begin position="205"/>
        <end position="224"/>
    </location>
</feature>
<dbReference type="Pfam" id="PF20058">
    <property type="entry name" value="DUF6457"/>
    <property type="match status" value="1"/>
</dbReference>
<evidence type="ECO:0000313" key="5">
    <source>
        <dbReference type="EMBL" id="GAA2186880.1"/>
    </source>
</evidence>
<evidence type="ECO:0008006" key="7">
    <source>
        <dbReference type="Google" id="ProtNLM"/>
    </source>
</evidence>
<dbReference type="InterPro" id="IPR025877">
    <property type="entry name" value="MobA-like_NTP_Trfase"/>
</dbReference>
<feature type="domain" description="MobA-like NTP transferase" evidence="3">
    <location>
        <begin position="10"/>
        <end position="166"/>
    </location>
</feature>
<reference evidence="5 6" key="1">
    <citation type="journal article" date="2019" name="Int. J. Syst. Evol. Microbiol.">
        <title>The Global Catalogue of Microorganisms (GCM) 10K type strain sequencing project: providing services to taxonomists for standard genome sequencing and annotation.</title>
        <authorList>
            <consortium name="The Broad Institute Genomics Platform"/>
            <consortium name="The Broad Institute Genome Sequencing Center for Infectious Disease"/>
            <person name="Wu L."/>
            <person name="Ma J."/>
        </authorList>
    </citation>
    <scope>NUCLEOTIDE SEQUENCE [LARGE SCALE GENOMIC DNA]</scope>
    <source>
        <strain evidence="5 6">JCM 14919</strain>
    </source>
</reference>